<keyword evidence="5" id="KW-0496">Mitochondrion</keyword>
<comment type="caution">
    <text evidence="5">Lacks conserved residue(s) required for the propagation of feature annotation.</text>
</comment>
<dbReference type="PANTHER" id="PTHR23427:SF2">
    <property type="entry name" value="SURFEIT LOCUS PROTEIN 1"/>
    <property type="match status" value="1"/>
</dbReference>
<dbReference type="InterPro" id="IPR045214">
    <property type="entry name" value="Surf1/Surf4"/>
</dbReference>
<dbReference type="EMBL" id="LSSN01002610">
    <property type="protein sequence ID" value="OMJ15622.1"/>
    <property type="molecule type" value="Genomic_DNA"/>
</dbReference>
<dbReference type="Proteomes" id="UP000187283">
    <property type="component" value="Unassembled WGS sequence"/>
</dbReference>
<proteinExistence type="inferred from homology"/>
<dbReference type="GO" id="GO:0005743">
    <property type="term" value="C:mitochondrial inner membrane"/>
    <property type="evidence" value="ECO:0007669"/>
    <property type="project" value="UniProtKB-SubCell"/>
</dbReference>
<dbReference type="PROSITE" id="PS50895">
    <property type="entry name" value="SURF1"/>
    <property type="match status" value="1"/>
</dbReference>
<comment type="caution">
    <text evidence="6">The sequence shown here is derived from an EMBL/GenBank/DDBJ whole genome shotgun (WGS) entry which is preliminary data.</text>
</comment>
<feature type="transmembrane region" description="Helical" evidence="5">
    <location>
        <begin position="71"/>
        <end position="91"/>
    </location>
</feature>
<keyword evidence="5" id="KW-0999">Mitochondrion inner membrane</keyword>
<comment type="subcellular location">
    <subcellularLocation>
        <location evidence="1">Membrane</location>
    </subcellularLocation>
    <subcellularLocation>
        <location evidence="5">Mitochondrion inner membrane</location>
        <topology evidence="5">Multi-pass membrane protein</topology>
    </subcellularLocation>
</comment>
<name>A0A1R1XLX5_9FUNG</name>
<dbReference type="AlphaFoldDB" id="A0A1R1XLX5"/>
<keyword evidence="2 5" id="KW-0812">Transmembrane</keyword>
<dbReference type="GO" id="GO:0033617">
    <property type="term" value="P:mitochondrial respiratory chain complex IV assembly"/>
    <property type="evidence" value="ECO:0007669"/>
    <property type="project" value="TreeGrafter"/>
</dbReference>
<keyword evidence="3 5" id="KW-1133">Transmembrane helix</keyword>
<reference evidence="6 7" key="1">
    <citation type="submission" date="2017-01" db="EMBL/GenBank/DDBJ databases">
        <authorList>
            <person name="Mah S.A."/>
            <person name="Swanson W.J."/>
            <person name="Moy G.W."/>
            <person name="Vacquier V.D."/>
        </authorList>
    </citation>
    <scope>NUCLEOTIDE SEQUENCE [LARGE SCALE GENOMIC DNA]</scope>
    <source>
        <strain evidence="6 7">GSMNP</strain>
    </source>
</reference>
<evidence type="ECO:0000256" key="4">
    <source>
        <dbReference type="ARBA" id="ARBA00023136"/>
    </source>
</evidence>
<evidence type="ECO:0000256" key="3">
    <source>
        <dbReference type="ARBA" id="ARBA00022989"/>
    </source>
</evidence>
<comment type="function">
    <text evidence="5">Probably involved in the biogenesis of the COX complex.</text>
</comment>
<comment type="similarity">
    <text evidence="5">Belongs to the SURF1 family.</text>
</comment>
<gene>
    <name evidence="6" type="ORF">AYI70_g7145</name>
</gene>
<keyword evidence="7" id="KW-1185">Reference proteome</keyword>
<protein>
    <recommendedName>
        <fullName evidence="5">SURF1-like protein</fullName>
    </recommendedName>
</protein>
<dbReference type="CDD" id="cd06662">
    <property type="entry name" value="SURF1"/>
    <property type="match status" value="1"/>
</dbReference>
<evidence type="ECO:0000313" key="6">
    <source>
        <dbReference type="EMBL" id="OMJ15622.1"/>
    </source>
</evidence>
<evidence type="ECO:0000256" key="2">
    <source>
        <dbReference type="ARBA" id="ARBA00022692"/>
    </source>
</evidence>
<dbReference type="PANTHER" id="PTHR23427">
    <property type="entry name" value="SURFEIT LOCUS PROTEIN"/>
    <property type="match status" value="1"/>
</dbReference>
<dbReference type="Pfam" id="PF02104">
    <property type="entry name" value="SURF1"/>
    <property type="match status" value="1"/>
</dbReference>
<evidence type="ECO:0000256" key="5">
    <source>
        <dbReference type="RuleBase" id="RU363076"/>
    </source>
</evidence>
<evidence type="ECO:0000313" key="7">
    <source>
        <dbReference type="Proteomes" id="UP000187283"/>
    </source>
</evidence>
<dbReference type="STRING" id="133412.A0A1R1XLX5"/>
<organism evidence="6 7">
    <name type="scientific">Smittium culicis</name>
    <dbReference type="NCBI Taxonomy" id="133412"/>
    <lineage>
        <taxon>Eukaryota</taxon>
        <taxon>Fungi</taxon>
        <taxon>Fungi incertae sedis</taxon>
        <taxon>Zoopagomycota</taxon>
        <taxon>Kickxellomycotina</taxon>
        <taxon>Harpellomycetes</taxon>
        <taxon>Harpellales</taxon>
        <taxon>Legeriomycetaceae</taxon>
        <taxon>Smittium</taxon>
    </lineage>
</organism>
<evidence type="ECO:0000256" key="1">
    <source>
        <dbReference type="ARBA" id="ARBA00004370"/>
    </source>
</evidence>
<dbReference type="OrthoDB" id="10040024at2759"/>
<keyword evidence="4 5" id="KW-0472">Membrane</keyword>
<accession>A0A1R1XLX5</accession>
<sequence>MFKKCYSSFFSSPKTLNGIFARNSGVSNSKFSNKLSNDYFKLTQKRNISFKQPESILDESMIDLEWRRKLYSFKTLSLASIPLITLGLGIWQYKRLEYKKELIDTIALKTRAPPVPLPLKLSQEYFDSQQYRQVYIYGKFDHSKEMLVGIVSKDGRAGYVVVTPLEREDGSRILVQRGWIPREFADKKTRPESFYNIFTPKSEPEKGLWFIIDCKLMGEYSESLPYIVEAISRPGEDRTDELYKIKRGIPVPSPPVISIPNDHLQYMFTW</sequence>
<dbReference type="InterPro" id="IPR002994">
    <property type="entry name" value="Surf1/Shy1"/>
</dbReference>